<organism evidence="2 3">
    <name type="scientific">Salinomyces thailandicus</name>
    <dbReference type="NCBI Taxonomy" id="706561"/>
    <lineage>
        <taxon>Eukaryota</taxon>
        <taxon>Fungi</taxon>
        <taxon>Dikarya</taxon>
        <taxon>Ascomycota</taxon>
        <taxon>Pezizomycotina</taxon>
        <taxon>Dothideomycetes</taxon>
        <taxon>Dothideomycetidae</taxon>
        <taxon>Mycosphaerellales</taxon>
        <taxon>Teratosphaeriaceae</taxon>
        <taxon>Salinomyces</taxon>
    </lineage>
</organism>
<dbReference type="PANTHER" id="PTHR12203">
    <property type="entry name" value="KDEL LYS-ASP-GLU-LEU CONTAINING - RELATED"/>
    <property type="match status" value="1"/>
</dbReference>
<protein>
    <recommendedName>
        <fullName evidence="1">Glycosyl transferase CAP10 domain-containing protein</fullName>
    </recommendedName>
</protein>
<dbReference type="InterPro" id="IPR051091">
    <property type="entry name" value="O-Glucosyltr/Glycosyltrsf_90"/>
</dbReference>
<comment type="caution">
    <text evidence="2">The sequence shown here is derived from an EMBL/GenBank/DDBJ whole genome shotgun (WGS) entry which is preliminary data.</text>
</comment>
<gene>
    <name evidence="2" type="ORF">B0A50_06796</name>
</gene>
<dbReference type="AlphaFoldDB" id="A0A4U0TQY8"/>
<name>A0A4U0TQY8_9PEZI</name>
<keyword evidence="3" id="KW-1185">Reference proteome</keyword>
<evidence type="ECO:0000313" key="3">
    <source>
        <dbReference type="Proteomes" id="UP000308549"/>
    </source>
</evidence>
<dbReference type="PANTHER" id="PTHR12203:SF22">
    <property type="entry name" value="CAPSULE ASSOCIATED PROTEIN"/>
    <property type="match status" value="1"/>
</dbReference>
<dbReference type="Proteomes" id="UP000308549">
    <property type="component" value="Unassembled WGS sequence"/>
</dbReference>
<dbReference type="OrthoDB" id="541052at2759"/>
<dbReference type="InterPro" id="IPR006598">
    <property type="entry name" value="CAP10"/>
</dbReference>
<evidence type="ECO:0000259" key="1">
    <source>
        <dbReference type="SMART" id="SM00672"/>
    </source>
</evidence>
<accession>A0A4U0TQY8</accession>
<dbReference type="Pfam" id="PF05686">
    <property type="entry name" value="Glyco_transf_90"/>
    <property type="match status" value="1"/>
</dbReference>
<reference evidence="2 3" key="1">
    <citation type="submission" date="2017-03" db="EMBL/GenBank/DDBJ databases">
        <title>Genomes of endolithic fungi from Antarctica.</title>
        <authorList>
            <person name="Coleine C."/>
            <person name="Masonjones S."/>
            <person name="Stajich J.E."/>
        </authorList>
    </citation>
    <scope>NUCLEOTIDE SEQUENCE [LARGE SCALE GENOMIC DNA]</scope>
    <source>
        <strain evidence="2 3">CCFEE 6315</strain>
    </source>
</reference>
<proteinExistence type="predicted"/>
<dbReference type="EMBL" id="NAJL01000045">
    <property type="protein sequence ID" value="TKA24326.1"/>
    <property type="molecule type" value="Genomic_DNA"/>
</dbReference>
<evidence type="ECO:0000313" key="2">
    <source>
        <dbReference type="EMBL" id="TKA24326.1"/>
    </source>
</evidence>
<sequence length="618" mass="69922">MPLLSAPALKGRFAQFSISAILLLAAFWFILPSLDALPLALPSLHFSSQSHSHPTKTTGLPPKPNHPIDHLITRANEEVEGLLAKEATTLSAAAAAYRQRRGRQPPPHFDAWFAFAQNHSALIVEDFWDQIYHDLRPFWGVPARQIREQANDYVHRISVRNGNTTQRTDIERREWMDLWQDMVQSVAQWLPDVDLAINEMDESRVVVPWEDIDACMATERASRKLVPEAELKTEFGDLKALDQTPPANFDPGFDGAGPYWPLAVVGCPPESLARSAYIETDFTTPPPISSDHPKGSYEGYVQNWTLAKSPCDNAHLQGLHGTFVEPISISTTKKLFPLFGGSKLPMNNEILLPPAMYWTTNPFYSGGNEHGQPWEEKKDGLIWRGAASGGRNKEENWRRFQRHRFVSMINATSVKLAETGKQKPQNFVLPSNASYDLATHNSSKPGALSDWISTWSDAAFVHLLCFPPANPCPYTDPYFSVAKPMQMKDQYAYKYLPDIDGNSFSGRYRGFLGSTSLPIKATIYDEWHDSRLVPWKHFVPMTNEFADIYGIMEYFLGNAEMGLGGHEDAAKGIAMEGKLWAERVLRREDMQVYVFRLLLEYARLCDDERERMGWREDG</sequence>
<dbReference type="SMART" id="SM00672">
    <property type="entry name" value="CAP10"/>
    <property type="match status" value="1"/>
</dbReference>
<feature type="domain" description="Glycosyl transferase CAP10" evidence="1">
    <location>
        <begin position="306"/>
        <end position="608"/>
    </location>
</feature>